<dbReference type="Proteomes" id="UP000095287">
    <property type="component" value="Unplaced"/>
</dbReference>
<evidence type="ECO:0000256" key="1">
    <source>
        <dbReference type="SAM" id="MobiDB-lite"/>
    </source>
</evidence>
<sequence length="332" mass="38546">MTSKPRNPRSDKGSRRGEWECRSDVRDILVLAAQKKLTMRVAAKQIEQLIGRTVSHTTVARYAEKYAGKSNQFEMGSTDKILQNFHRLFDHTSSEQAEQELYRRRRLAREQQRIERVQLKRMRKNQSPVWNPVEKKFIFDADLPVNPNMVVKHAVMQQQLRAQRVKEPERRAPLSRPQLRNATPSIAGPSTARSIPKPQKTQSTEEAPHLVPTLDRETSSKNAVIHFNGHRYELPGVPRERDGQKIKLSWPKSEPNLVYFRYQDDKFHSAVLLPLPKQKETGKEDQKKETGIEKQKKPALRLVDASLLEDDVRPPRRNALDLLRKIHCQNEL</sequence>
<evidence type="ECO:0000313" key="2">
    <source>
        <dbReference type="Proteomes" id="UP000095287"/>
    </source>
</evidence>
<protein>
    <submittedName>
        <fullName evidence="3">Transposase</fullName>
    </submittedName>
</protein>
<feature type="region of interest" description="Disordered" evidence="1">
    <location>
        <begin position="277"/>
        <end position="296"/>
    </location>
</feature>
<reference evidence="3" key="1">
    <citation type="submission" date="2016-11" db="UniProtKB">
        <authorList>
            <consortium name="WormBaseParasite"/>
        </authorList>
    </citation>
    <scope>IDENTIFICATION</scope>
</reference>
<feature type="region of interest" description="Disordered" evidence="1">
    <location>
        <begin position="161"/>
        <end position="219"/>
    </location>
</feature>
<keyword evidence="2" id="KW-1185">Reference proteome</keyword>
<dbReference type="WBParaSite" id="L893_g15558.t1">
    <property type="protein sequence ID" value="L893_g15558.t1"/>
    <property type="gene ID" value="L893_g15558"/>
</dbReference>
<proteinExistence type="predicted"/>
<accession>A0A1I7YEJ7</accession>
<organism evidence="2 3">
    <name type="scientific">Steinernema glaseri</name>
    <dbReference type="NCBI Taxonomy" id="37863"/>
    <lineage>
        <taxon>Eukaryota</taxon>
        <taxon>Metazoa</taxon>
        <taxon>Ecdysozoa</taxon>
        <taxon>Nematoda</taxon>
        <taxon>Chromadorea</taxon>
        <taxon>Rhabditida</taxon>
        <taxon>Tylenchina</taxon>
        <taxon>Panagrolaimomorpha</taxon>
        <taxon>Strongyloidoidea</taxon>
        <taxon>Steinernematidae</taxon>
        <taxon>Steinernema</taxon>
    </lineage>
</organism>
<dbReference type="AlphaFoldDB" id="A0A1I7YEJ7"/>
<evidence type="ECO:0000313" key="3">
    <source>
        <dbReference type="WBParaSite" id="L893_g15558.t1"/>
    </source>
</evidence>
<name>A0A1I7YEJ7_9BILA</name>